<dbReference type="GO" id="GO:0005524">
    <property type="term" value="F:ATP binding"/>
    <property type="evidence" value="ECO:0007669"/>
    <property type="project" value="UniProtKB-KW"/>
</dbReference>
<keyword evidence="5" id="KW-0547">Nucleotide-binding</keyword>
<keyword evidence="8" id="KW-0472">Membrane</keyword>
<keyword evidence="7" id="KW-1278">Translocase</keyword>
<dbReference type="PROSITE" id="PS00211">
    <property type="entry name" value="ABC_TRANSPORTER_1"/>
    <property type="match status" value="1"/>
</dbReference>
<keyword evidence="12" id="KW-0378">Hydrolase</keyword>
<dbReference type="InterPro" id="IPR003439">
    <property type="entry name" value="ABC_transporter-like_ATP-bd"/>
</dbReference>
<dbReference type="AlphaFoldDB" id="A0A090I686"/>
<evidence type="ECO:0000313" key="13">
    <source>
        <dbReference type="Proteomes" id="UP000032427"/>
    </source>
</evidence>
<dbReference type="SUPFAM" id="SSF52540">
    <property type="entry name" value="P-loop containing nucleoside triphosphate hydrolases"/>
    <property type="match status" value="1"/>
</dbReference>
<dbReference type="GO" id="GO:0140359">
    <property type="term" value="F:ABC-type transporter activity"/>
    <property type="evidence" value="ECO:0007669"/>
    <property type="project" value="InterPro"/>
</dbReference>
<dbReference type="SUPFAM" id="SSF50331">
    <property type="entry name" value="MOP-like"/>
    <property type="match status" value="1"/>
</dbReference>
<dbReference type="InterPro" id="IPR017871">
    <property type="entry name" value="ABC_transporter-like_CS"/>
</dbReference>
<dbReference type="PANTHER" id="PTHR43514">
    <property type="entry name" value="ABC TRANSPORTER I FAMILY MEMBER 10"/>
    <property type="match status" value="1"/>
</dbReference>
<keyword evidence="4" id="KW-0997">Cell inner membrane</keyword>
<keyword evidence="6 12" id="KW-0067">ATP-binding</keyword>
<evidence type="ECO:0000259" key="11">
    <source>
        <dbReference type="PROSITE" id="PS51866"/>
    </source>
</evidence>
<dbReference type="PANTHER" id="PTHR43514:SF4">
    <property type="entry name" value="ABC TRANSPORTER I FAMILY MEMBER 10"/>
    <property type="match status" value="1"/>
</dbReference>
<evidence type="ECO:0000256" key="2">
    <source>
        <dbReference type="ARBA" id="ARBA00022475"/>
    </source>
</evidence>
<dbReference type="EMBL" id="LN554847">
    <property type="protein sequence ID" value="CED56956.1"/>
    <property type="molecule type" value="Genomic_DNA"/>
</dbReference>
<dbReference type="EC" id="3.6.3.29" evidence="12"/>
<keyword evidence="3 9" id="KW-0500">Molybdenum</keyword>
<evidence type="ECO:0000259" key="10">
    <source>
        <dbReference type="PROSITE" id="PS50893"/>
    </source>
</evidence>
<organism evidence="12 13">
    <name type="scientific">Aliivibrio wodanis</name>
    <dbReference type="NCBI Taxonomy" id="80852"/>
    <lineage>
        <taxon>Bacteria</taxon>
        <taxon>Pseudomonadati</taxon>
        <taxon>Pseudomonadota</taxon>
        <taxon>Gammaproteobacteria</taxon>
        <taxon>Vibrionales</taxon>
        <taxon>Vibrionaceae</taxon>
        <taxon>Aliivibrio</taxon>
    </lineage>
</organism>
<dbReference type="STRING" id="80852.AWOD_II_0308"/>
<dbReference type="Proteomes" id="UP000032427">
    <property type="component" value="Chromosome 2"/>
</dbReference>
<evidence type="ECO:0000256" key="6">
    <source>
        <dbReference type="ARBA" id="ARBA00022840"/>
    </source>
</evidence>
<evidence type="ECO:0000256" key="1">
    <source>
        <dbReference type="ARBA" id="ARBA00022448"/>
    </source>
</evidence>
<dbReference type="KEGG" id="awd:AWOD_II_0308"/>
<dbReference type="NCBIfam" id="NF008355">
    <property type="entry name" value="PRK11144.1"/>
    <property type="match status" value="1"/>
</dbReference>
<feature type="domain" description="Mop" evidence="11">
    <location>
        <begin position="293"/>
        <end position="360"/>
    </location>
</feature>
<dbReference type="PROSITE" id="PS51866">
    <property type="entry name" value="MOP"/>
    <property type="match status" value="1"/>
</dbReference>
<dbReference type="InterPro" id="IPR008995">
    <property type="entry name" value="Mo/tungstate-bd_C_term_dom"/>
</dbReference>
<evidence type="ECO:0000256" key="9">
    <source>
        <dbReference type="PROSITE-ProRule" id="PRU01213"/>
    </source>
</evidence>
<keyword evidence="13" id="KW-1185">Reference proteome</keyword>
<evidence type="ECO:0000256" key="7">
    <source>
        <dbReference type="ARBA" id="ARBA00022967"/>
    </source>
</evidence>
<dbReference type="InterPro" id="IPR003593">
    <property type="entry name" value="AAA+_ATPase"/>
</dbReference>
<dbReference type="GO" id="GO:0016020">
    <property type="term" value="C:membrane"/>
    <property type="evidence" value="ECO:0007669"/>
    <property type="project" value="InterPro"/>
</dbReference>
<dbReference type="Pfam" id="PF00005">
    <property type="entry name" value="ABC_tran"/>
    <property type="match status" value="1"/>
</dbReference>
<dbReference type="Gene3D" id="2.40.50.100">
    <property type="match status" value="1"/>
</dbReference>
<evidence type="ECO:0000256" key="5">
    <source>
        <dbReference type="ARBA" id="ARBA00022741"/>
    </source>
</evidence>
<dbReference type="InterPro" id="IPR050334">
    <property type="entry name" value="Molybdenum_import_ModC"/>
</dbReference>
<name>A0A090I686_9GAMM</name>
<dbReference type="SMART" id="SM00382">
    <property type="entry name" value="AAA"/>
    <property type="match status" value="1"/>
</dbReference>
<dbReference type="NCBIfam" id="TIGR02142">
    <property type="entry name" value="modC_ABC"/>
    <property type="match status" value="1"/>
</dbReference>
<evidence type="ECO:0000313" key="12">
    <source>
        <dbReference type="EMBL" id="CED56956.1"/>
    </source>
</evidence>
<dbReference type="HOGENOM" id="CLU_000604_1_1_6"/>
<gene>
    <name evidence="12" type="primary">modC</name>
    <name evidence="12" type="ORF">AWOD_II_0308</name>
</gene>
<evidence type="ECO:0000256" key="3">
    <source>
        <dbReference type="ARBA" id="ARBA00022505"/>
    </source>
</evidence>
<reference evidence="13" key="1">
    <citation type="submission" date="2014-09" db="EMBL/GenBank/DDBJ databases">
        <authorList>
            <person name="Hjerde E."/>
        </authorList>
    </citation>
    <scope>NUCLEOTIDE SEQUENCE [LARGE SCALE GENOMIC DNA]</scope>
    <source>
        <strain evidence="13">06/09/139</strain>
    </source>
</reference>
<dbReference type="InterPro" id="IPR027417">
    <property type="entry name" value="P-loop_NTPase"/>
</dbReference>
<keyword evidence="1" id="KW-0813">Transport</keyword>
<dbReference type="FunFam" id="3.40.50.300:FF:000634">
    <property type="entry name" value="Molybdenum import ATP-binding protein ModC"/>
    <property type="match status" value="1"/>
</dbReference>
<dbReference type="OrthoDB" id="9802264at2"/>
<dbReference type="InterPro" id="IPR004606">
    <property type="entry name" value="Mop_domain"/>
</dbReference>
<dbReference type="PROSITE" id="PS50893">
    <property type="entry name" value="ABC_TRANSPORTER_2"/>
    <property type="match status" value="1"/>
</dbReference>
<protein>
    <submittedName>
        <fullName evidence="12">Molybdenum transport system ATP-binding protein ModC</fullName>
        <ecNumber evidence="12">3.6.3.29</ecNumber>
    </submittedName>
</protein>
<dbReference type="Gene3D" id="3.40.50.300">
    <property type="entry name" value="P-loop containing nucleotide triphosphate hydrolases"/>
    <property type="match status" value="1"/>
</dbReference>
<keyword evidence="2" id="KW-1003">Cell membrane</keyword>
<dbReference type="GO" id="GO:0015098">
    <property type="term" value="F:molybdate ion transmembrane transporter activity"/>
    <property type="evidence" value="ECO:0007669"/>
    <property type="project" value="InterPro"/>
</dbReference>
<feature type="domain" description="ABC transporter" evidence="10">
    <location>
        <begin position="1"/>
        <end position="229"/>
    </location>
</feature>
<dbReference type="PATRIC" id="fig|80852.17.peg.3063"/>
<evidence type="ECO:0000256" key="4">
    <source>
        <dbReference type="ARBA" id="ARBA00022519"/>
    </source>
</evidence>
<dbReference type="GeneID" id="28542556"/>
<dbReference type="InterPro" id="IPR011868">
    <property type="entry name" value="ModC_ABC_ATP-bd"/>
</dbReference>
<evidence type="ECO:0000256" key="8">
    <source>
        <dbReference type="ARBA" id="ARBA00023136"/>
    </source>
</evidence>
<proteinExistence type="predicted"/>
<dbReference type="Pfam" id="PF03459">
    <property type="entry name" value="TOBE"/>
    <property type="match status" value="1"/>
</dbReference>
<dbReference type="InterPro" id="IPR005116">
    <property type="entry name" value="Transp-assoc_OB_typ1"/>
</dbReference>
<sequence length="364" mass="40437">MLVIDIKKQLGDLDLDVQLSLPSTGISAIFGRSGAGKSSLANLISGLASPDSGRITLNSSVLFDSNSNISMPPELRHIGYVFQDARLFPHYKVEGNLLYGCNGKRTARFDDVIRLLDIESLLQRFPHSLSGGEKQRVAIGRAILSEPTLLIMDEPLASLDLPRKHEVMPYLEKLAKEIKTPIIYVSHSLDEILRLADHMVLLNEGKVSLTGDITSVWSSPLMRPWLNASEHSVLLEGTITEHHSDHPMTLVTLNNSQQGIWIKSPCDCSEEGQSIRLRIRANDVSLIKQQPELSSIRNILPVLIEGLTEDQENDVVAVKLNLSGHVLWANITRWAKKELELELGQYWFAQIKGVSVTQSDLCSK</sequence>
<accession>A0A090I686</accession>
<dbReference type="GO" id="GO:0016887">
    <property type="term" value="F:ATP hydrolysis activity"/>
    <property type="evidence" value="ECO:0007669"/>
    <property type="project" value="InterPro"/>
</dbReference>